<dbReference type="PANTHER" id="PTHR11349">
    <property type="entry name" value="NUCLEOSIDE DIPHOSPHATE KINASE"/>
    <property type="match status" value="1"/>
</dbReference>
<organism evidence="10 11">
    <name type="scientific">Streptomyces galilaeus</name>
    <dbReference type="NCBI Taxonomy" id="33899"/>
    <lineage>
        <taxon>Bacteria</taxon>
        <taxon>Bacillati</taxon>
        <taxon>Actinomycetota</taxon>
        <taxon>Actinomycetes</taxon>
        <taxon>Kitasatosporales</taxon>
        <taxon>Streptomycetaceae</taxon>
        <taxon>Streptomyces</taxon>
    </lineage>
</organism>
<evidence type="ECO:0000256" key="1">
    <source>
        <dbReference type="ARBA" id="ARBA00001946"/>
    </source>
</evidence>
<dbReference type="InterPro" id="IPR001564">
    <property type="entry name" value="Nucleoside_diP_kinase"/>
</dbReference>
<evidence type="ECO:0000256" key="3">
    <source>
        <dbReference type="ARBA" id="ARBA00012966"/>
    </source>
</evidence>
<proteinExistence type="inferred from homology"/>
<dbReference type="EMBL" id="JBJVNE010000011">
    <property type="protein sequence ID" value="MFM9649135.1"/>
    <property type="molecule type" value="Genomic_DNA"/>
</dbReference>
<evidence type="ECO:0000256" key="8">
    <source>
        <dbReference type="RuleBase" id="RU004011"/>
    </source>
</evidence>
<sequence>MSANGRPMSGAVVNGVDFERWAVVLCKPDAVARGLTNRILEMISDTGVTVSDRMDVVAQPWQPHVVYRDMLADTGHRNLRNLPAYIDAAYANQTVTVALAHGGLGIHAKLRQLIGHTDPTRAVPGTIRGDLGDDSLAVANAENRLIRNLVHTSDDPSSARREYGTWWGPGRRLLESDFDTCSVILCKPDAVERGLVDAVLERIAAAGVTVRLRVDVTVQPWQAHVHYWDLLVDADYFPDRDIPVCLDDAYAGKKVTVALAYGEPGIHARLRQLIGHFDPTRAAAGTIRGDYGNDSLEAALAEGRLVHNLVHTSDDPDATRRDFGTWFGAGRRLLLTSPSGVPLQPTHADR</sequence>
<dbReference type="GO" id="GO:0016301">
    <property type="term" value="F:kinase activity"/>
    <property type="evidence" value="ECO:0007669"/>
    <property type="project" value="UniProtKB-KW"/>
</dbReference>
<dbReference type="SUPFAM" id="SSF54919">
    <property type="entry name" value="Nucleoside diphosphate kinase, NDK"/>
    <property type="match status" value="2"/>
</dbReference>
<dbReference type="Pfam" id="PF00334">
    <property type="entry name" value="NDK"/>
    <property type="match status" value="2"/>
</dbReference>
<keyword evidence="11" id="KW-1185">Reference proteome</keyword>
<reference evidence="10 11" key="1">
    <citation type="submission" date="2024-12" db="EMBL/GenBank/DDBJ databases">
        <title>Forecasting of Potato common scab and diversities of Pathogenic streptomyces spp. in china.</title>
        <authorList>
            <person name="Handique U."/>
            <person name="Wu J."/>
        </authorList>
    </citation>
    <scope>NUCLEOTIDE SEQUENCE [LARGE SCALE GENOMIC DNA]</scope>
    <source>
        <strain evidence="10 11">ZRIMU1585</strain>
    </source>
</reference>
<comment type="caution">
    <text evidence="7">Lacks conserved residue(s) required for the propagation of feature annotation.</text>
</comment>
<name>A0ABW9IKY1_STRGJ</name>
<dbReference type="InterPro" id="IPR036850">
    <property type="entry name" value="NDK-like_dom_sf"/>
</dbReference>
<evidence type="ECO:0000256" key="6">
    <source>
        <dbReference type="ARBA" id="ARBA00023080"/>
    </source>
</evidence>
<gene>
    <name evidence="10" type="ORF">ACKI1S_23685</name>
</gene>
<keyword evidence="4" id="KW-0808">Transferase</keyword>
<keyword evidence="5 10" id="KW-0418">Kinase</keyword>
<dbReference type="PRINTS" id="PR01243">
    <property type="entry name" value="NUCDPKINASE"/>
</dbReference>
<evidence type="ECO:0000256" key="4">
    <source>
        <dbReference type="ARBA" id="ARBA00022679"/>
    </source>
</evidence>
<evidence type="ECO:0000256" key="5">
    <source>
        <dbReference type="ARBA" id="ARBA00022777"/>
    </source>
</evidence>
<evidence type="ECO:0000259" key="9">
    <source>
        <dbReference type="SMART" id="SM00562"/>
    </source>
</evidence>
<dbReference type="PROSITE" id="PS51374">
    <property type="entry name" value="NDPK_LIKE"/>
    <property type="match status" value="2"/>
</dbReference>
<keyword evidence="6" id="KW-0546">Nucleotide metabolism</keyword>
<evidence type="ECO:0000313" key="10">
    <source>
        <dbReference type="EMBL" id="MFM9649135.1"/>
    </source>
</evidence>
<protein>
    <recommendedName>
        <fullName evidence="3">nucleoside-diphosphate kinase</fullName>
        <ecNumber evidence="3">2.7.4.6</ecNumber>
    </recommendedName>
</protein>
<dbReference type="Gene3D" id="3.30.70.141">
    <property type="entry name" value="Nucleoside diphosphate kinase-like domain"/>
    <property type="match status" value="2"/>
</dbReference>
<dbReference type="InterPro" id="IPR034907">
    <property type="entry name" value="NDK-like_dom"/>
</dbReference>
<dbReference type="EC" id="2.7.4.6" evidence="3"/>
<accession>A0ABW9IKY1</accession>
<evidence type="ECO:0000256" key="2">
    <source>
        <dbReference type="ARBA" id="ARBA00008142"/>
    </source>
</evidence>
<evidence type="ECO:0000313" key="11">
    <source>
        <dbReference type="Proteomes" id="UP001631993"/>
    </source>
</evidence>
<comment type="caution">
    <text evidence="10">The sequence shown here is derived from an EMBL/GenBank/DDBJ whole genome shotgun (WGS) entry which is preliminary data.</text>
</comment>
<comment type="cofactor">
    <cofactor evidence="1">
        <name>Mg(2+)</name>
        <dbReference type="ChEBI" id="CHEBI:18420"/>
    </cofactor>
</comment>
<dbReference type="Proteomes" id="UP001631993">
    <property type="component" value="Unassembled WGS sequence"/>
</dbReference>
<evidence type="ECO:0000256" key="7">
    <source>
        <dbReference type="PROSITE-ProRule" id="PRU00706"/>
    </source>
</evidence>
<comment type="similarity">
    <text evidence="2 7 8">Belongs to the NDK family.</text>
</comment>
<dbReference type="SMART" id="SM00562">
    <property type="entry name" value="NDK"/>
    <property type="match status" value="1"/>
</dbReference>
<feature type="domain" description="Nucleoside diphosphate kinase-like" evidence="9">
    <location>
        <begin position="179"/>
        <end position="334"/>
    </location>
</feature>
<dbReference type="RefSeq" id="WP_369277456.1">
    <property type="nucleotide sequence ID" value="NZ_JBJVMW010000011.1"/>
</dbReference>